<evidence type="ECO:0008006" key="3">
    <source>
        <dbReference type="Google" id="ProtNLM"/>
    </source>
</evidence>
<keyword evidence="2" id="KW-1185">Reference proteome</keyword>
<dbReference type="AlphaFoldDB" id="A0A840TSP8"/>
<proteinExistence type="predicted"/>
<reference evidence="1 2" key="1">
    <citation type="submission" date="2020-08" db="EMBL/GenBank/DDBJ databases">
        <title>Genomic Encyclopedia of Type Strains, Phase IV (KMG-IV): sequencing the most valuable type-strain genomes for metagenomic binning, comparative biology and taxonomic classification.</title>
        <authorList>
            <person name="Goeker M."/>
        </authorList>
    </citation>
    <scope>NUCLEOTIDE SEQUENCE [LARGE SCALE GENOMIC DNA]</scope>
    <source>
        <strain evidence="1 2">DSM 105074</strain>
    </source>
</reference>
<evidence type="ECO:0000313" key="1">
    <source>
        <dbReference type="EMBL" id="MBB5284293.1"/>
    </source>
</evidence>
<gene>
    <name evidence="1" type="ORF">HNQ92_002436</name>
</gene>
<dbReference type="Proteomes" id="UP000557307">
    <property type="component" value="Unassembled WGS sequence"/>
</dbReference>
<accession>A0A840TSP8</accession>
<name>A0A840TSP8_9BACT</name>
<dbReference type="InterPro" id="IPR045738">
    <property type="entry name" value="DUF6088"/>
</dbReference>
<dbReference type="Pfam" id="PF19570">
    <property type="entry name" value="DUF6088"/>
    <property type="match status" value="1"/>
</dbReference>
<dbReference type="EMBL" id="JACHGF010000003">
    <property type="protein sequence ID" value="MBB5284293.1"/>
    <property type="molecule type" value="Genomic_DNA"/>
</dbReference>
<dbReference type="RefSeq" id="WP_184174242.1">
    <property type="nucleotide sequence ID" value="NZ_JACHGF010000003.1"/>
</dbReference>
<protein>
    <recommendedName>
        <fullName evidence="3">Type IV toxin-antitoxin system AbiEi family antitoxin domain-containing protein</fullName>
    </recommendedName>
</protein>
<sequence>MLSTERQIERSIKAKPRGTLVFPEDFSSYGSSDAVRKALTRLEDKRMLVRVAHGIYVRPKESELVGTVLPTAEEVADAIAKRDRIRTVPSGSYALNALGLSTQVPMKIVLLTDGSPREIKVGKRSIKFKKVAPKNLLAKGKVSRLAIQALKELGNGQVSAHEEEKIIEQLRTEDIATLKHDIGLAPVWIQKIMSKALPDVTQ</sequence>
<comment type="caution">
    <text evidence="1">The sequence shown here is derived from an EMBL/GenBank/DDBJ whole genome shotgun (WGS) entry which is preliminary data.</text>
</comment>
<organism evidence="1 2">
    <name type="scientific">Rhabdobacter roseus</name>
    <dbReference type="NCBI Taxonomy" id="1655419"/>
    <lineage>
        <taxon>Bacteria</taxon>
        <taxon>Pseudomonadati</taxon>
        <taxon>Bacteroidota</taxon>
        <taxon>Cytophagia</taxon>
        <taxon>Cytophagales</taxon>
        <taxon>Cytophagaceae</taxon>
        <taxon>Rhabdobacter</taxon>
    </lineage>
</organism>
<evidence type="ECO:0000313" key="2">
    <source>
        <dbReference type="Proteomes" id="UP000557307"/>
    </source>
</evidence>